<name>A0A1H2L648_9ACTN</name>
<proteinExistence type="predicted"/>
<evidence type="ECO:0000313" key="2">
    <source>
        <dbReference type="EMBL" id="SDU76520.1"/>
    </source>
</evidence>
<feature type="transmembrane region" description="Helical" evidence="1">
    <location>
        <begin position="12"/>
        <end position="36"/>
    </location>
</feature>
<keyword evidence="1" id="KW-0812">Transmembrane</keyword>
<organism evidence="2 3">
    <name type="scientific">Jiangella alkaliphila</name>
    <dbReference type="NCBI Taxonomy" id="419479"/>
    <lineage>
        <taxon>Bacteria</taxon>
        <taxon>Bacillati</taxon>
        <taxon>Actinomycetota</taxon>
        <taxon>Actinomycetes</taxon>
        <taxon>Jiangellales</taxon>
        <taxon>Jiangellaceae</taxon>
        <taxon>Jiangella</taxon>
    </lineage>
</organism>
<dbReference type="EMBL" id="LT629791">
    <property type="protein sequence ID" value="SDU76520.1"/>
    <property type="molecule type" value="Genomic_DNA"/>
</dbReference>
<keyword evidence="1" id="KW-1133">Transmembrane helix</keyword>
<dbReference type="Proteomes" id="UP000182977">
    <property type="component" value="Chromosome I"/>
</dbReference>
<evidence type="ECO:0000256" key="1">
    <source>
        <dbReference type="SAM" id="Phobius"/>
    </source>
</evidence>
<gene>
    <name evidence="2" type="ORF">SAMN04488563_5229</name>
</gene>
<reference evidence="3" key="1">
    <citation type="submission" date="2016-10" db="EMBL/GenBank/DDBJ databases">
        <authorList>
            <person name="Varghese N."/>
            <person name="Submissions S."/>
        </authorList>
    </citation>
    <scope>NUCLEOTIDE SEQUENCE [LARGE SCALE GENOMIC DNA]</scope>
    <source>
        <strain evidence="3">DSM 45079</strain>
    </source>
</reference>
<feature type="transmembrane region" description="Helical" evidence="1">
    <location>
        <begin position="74"/>
        <end position="95"/>
    </location>
</feature>
<feature type="transmembrane region" description="Helical" evidence="1">
    <location>
        <begin position="156"/>
        <end position="175"/>
    </location>
</feature>
<dbReference type="RefSeq" id="WP_152690634.1">
    <property type="nucleotide sequence ID" value="NZ_KQ061222.1"/>
</dbReference>
<keyword evidence="1" id="KW-0472">Membrane</keyword>
<feature type="transmembrane region" description="Helical" evidence="1">
    <location>
        <begin position="101"/>
        <end position="121"/>
    </location>
</feature>
<dbReference type="AlphaFoldDB" id="A0A1H2L648"/>
<dbReference type="OrthoDB" id="5191833at2"/>
<protein>
    <submittedName>
        <fullName evidence="2">Uncharacterized protein</fullName>
    </submittedName>
</protein>
<feature type="transmembrane region" description="Helical" evidence="1">
    <location>
        <begin position="128"/>
        <end position="150"/>
    </location>
</feature>
<evidence type="ECO:0000313" key="3">
    <source>
        <dbReference type="Proteomes" id="UP000182977"/>
    </source>
</evidence>
<keyword evidence="3" id="KW-1185">Reference proteome</keyword>
<dbReference type="STRING" id="419479.SAMN04488563_5229"/>
<accession>A0A1H2L648</accession>
<sequence>MTPSGASQPVFLRTWLVWTAGFIVFPLAGLAGTAIAGRVDDAAAALLGGLVVGLVLGTGQTLMSRRRLDPRRWIPATAVGTSVGLLLGAAVVGYGTSLGDLALMGALTGVVLGPAQALALPHQTQLRWVWAAAMPVLWALGWTVTTLGGISVDNQFTIFGAYGAVTFSALSGLLLHRLLPYRATVEPTPAAAHPAATT</sequence>
<feature type="transmembrane region" description="Helical" evidence="1">
    <location>
        <begin position="42"/>
        <end position="62"/>
    </location>
</feature>